<keyword evidence="2 6" id="KW-0812">Transmembrane</keyword>
<feature type="transmembrane region" description="Helical" evidence="6">
    <location>
        <begin position="308"/>
        <end position="324"/>
    </location>
</feature>
<protein>
    <submittedName>
        <fullName evidence="7">Zipt-7.1 protein</fullName>
    </submittedName>
</protein>
<evidence type="ECO:0000256" key="2">
    <source>
        <dbReference type="ARBA" id="ARBA00022692"/>
    </source>
</evidence>
<keyword evidence="4 6" id="KW-0472">Membrane</keyword>
<dbReference type="AlphaFoldDB" id="A0A812XUS6"/>
<sequence length="386" mass="40871">TITPAANTCYHLQFDASAWQTLFKVDTSAVSGVAFFAEHVPTEFEATAHYLKDGVGTDIEPLGELPEKAPVEVTTDAGAFLAAFLVNLVTFIGVILMFGPLKRLVQKPVFSAMLFAFAAGALLACAFFLLLFESTHLIGVGWKTEVDIVWRWGAMILAGMVVPPVVETVISLIMMARGQGESTSSDPVRTMPEDPEKEPAELQGMDDAQKFRAKARLLGAVIIGDFFHNLCDGFFIGAAFQGCGNAFGWSVAAGTILHELPQEIADFVILTGPVAKLSTPKALAFNFLSGLSVLMGALIIAATPVDDSLVGLILAFGGGVYLHVGATDCLPKMYDPKLTFGERLLAFLSFGIGAVCIGLILIGHEHCVPAGGDGHDHGSGHDGHAH</sequence>
<evidence type="ECO:0000256" key="5">
    <source>
        <dbReference type="SAM" id="MobiDB-lite"/>
    </source>
</evidence>
<feature type="transmembrane region" description="Helical" evidence="6">
    <location>
        <begin position="152"/>
        <end position="175"/>
    </location>
</feature>
<proteinExistence type="predicted"/>
<dbReference type="PANTHER" id="PTHR16950">
    <property type="entry name" value="ZINC TRANSPORTER SLC39A7 HISTIDINE-RICH MEMBRANE PROTEIN KE4"/>
    <property type="match status" value="1"/>
</dbReference>
<name>A0A812XUS6_SYMPI</name>
<feature type="region of interest" description="Disordered" evidence="5">
    <location>
        <begin position="180"/>
        <end position="200"/>
    </location>
</feature>
<keyword evidence="8" id="KW-1185">Reference proteome</keyword>
<dbReference type="Pfam" id="PF02535">
    <property type="entry name" value="Zip"/>
    <property type="match status" value="1"/>
</dbReference>
<dbReference type="GO" id="GO:0006882">
    <property type="term" value="P:intracellular zinc ion homeostasis"/>
    <property type="evidence" value="ECO:0007669"/>
    <property type="project" value="TreeGrafter"/>
</dbReference>
<feature type="compositionally biased region" description="Basic and acidic residues" evidence="5">
    <location>
        <begin position="191"/>
        <end position="200"/>
    </location>
</feature>
<dbReference type="GO" id="GO:0005385">
    <property type="term" value="F:zinc ion transmembrane transporter activity"/>
    <property type="evidence" value="ECO:0007669"/>
    <property type="project" value="TreeGrafter"/>
</dbReference>
<accession>A0A812XUS6</accession>
<evidence type="ECO:0000313" key="8">
    <source>
        <dbReference type="Proteomes" id="UP000649617"/>
    </source>
</evidence>
<dbReference type="PANTHER" id="PTHR16950:SF16">
    <property type="entry name" value="ZINC TRANSPORTER ZIP13"/>
    <property type="match status" value="1"/>
</dbReference>
<keyword evidence="3 6" id="KW-1133">Transmembrane helix</keyword>
<evidence type="ECO:0000313" key="7">
    <source>
        <dbReference type="EMBL" id="CAE7761077.1"/>
    </source>
</evidence>
<feature type="transmembrane region" description="Helical" evidence="6">
    <location>
        <begin position="283"/>
        <end position="302"/>
    </location>
</feature>
<comment type="caution">
    <text evidence="7">The sequence shown here is derived from an EMBL/GenBank/DDBJ whole genome shotgun (WGS) entry which is preliminary data.</text>
</comment>
<evidence type="ECO:0000256" key="1">
    <source>
        <dbReference type="ARBA" id="ARBA00004141"/>
    </source>
</evidence>
<feature type="transmembrane region" description="Helical" evidence="6">
    <location>
        <begin position="344"/>
        <end position="363"/>
    </location>
</feature>
<feature type="non-terminal residue" evidence="7">
    <location>
        <position position="386"/>
    </location>
</feature>
<dbReference type="InterPro" id="IPR003689">
    <property type="entry name" value="ZIP"/>
</dbReference>
<gene>
    <name evidence="7" type="primary">zipt-7.1</name>
    <name evidence="7" type="ORF">SPIL2461_LOCUS22204</name>
</gene>
<reference evidence="7" key="1">
    <citation type="submission" date="2021-02" db="EMBL/GenBank/DDBJ databases">
        <authorList>
            <person name="Dougan E. K."/>
            <person name="Rhodes N."/>
            <person name="Thang M."/>
            <person name="Chan C."/>
        </authorList>
    </citation>
    <scope>NUCLEOTIDE SEQUENCE</scope>
</reference>
<dbReference type="OrthoDB" id="46759at2759"/>
<evidence type="ECO:0000256" key="6">
    <source>
        <dbReference type="SAM" id="Phobius"/>
    </source>
</evidence>
<dbReference type="GO" id="GO:0016020">
    <property type="term" value="C:membrane"/>
    <property type="evidence" value="ECO:0007669"/>
    <property type="project" value="UniProtKB-SubCell"/>
</dbReference>
<dbReference type="EMBL" id="CAJNIZ010047037">
    <property type="protein sequence ID" value="CAE7761077.1"/>
    <property type="molecule type" value="Genomic_DNA"/>
</dbReference>
<dbReference type="Proteomes" id="UP000649617">
    <property type="component" value="Unassembled WGS sequence"/>
</dbReference>
<comment type="subcellular location">
    <subcellularLocation>
        <location evidence="1">Membrane</location>
        <topology evidence="1">Multi-pass membrane protein</topology>
    </subcellularLocation>
</comment>
<feature type="transmembrane region" description="Helical" evidence="6">
    <location>
        <begin position="110"/>
        <end position="132"/>
    </location>
</feature>
<feature type="transmembrane region" description="Helical" evidence="6">
    <location>
        <begin position="77"/>
        <end position="98"/>
    </location>
</feature>
<evidence type="ECO:0000256" key="4">
    <source>
        <dbReference type="ARBA" id="ARBA00023136"/>
    </source>
</evidence>
<organism evidence="7 8">
    <name type="scientific">Symbiodinium pilosum</name>
    <name type="common">Dinoflagellate</name>
    <dbReference type="NCBI Taxonomy" id="2952"/>
    <lineage>
        <taxon>Eukaryota</taxon>
        <taxon>Sar</taxon>
        <taxon>Alveolata</taxon>
        <taxon>Dinophyceae</taxon>
        <taxon>Suessiales</taxon>
        <taxon>Symbiodiniaceae</taxon>
        <taxon>Symbiodinium</taxon>
    </lineage>
</organism>
<evidence type="ECO:0000256" key="3">
    <source>
        <dbReference type="ARBA" id="ARBA00022989"/>
    </source>
</evidence>